<evidence type="ECO:0000256" key="3">
    <source>
        <dbReference type="ARBA" id="ARBA00022989"/>
    </source>
</evidence>
<evidence type="ECO:0000313" key="6">
    <source>
        <dbReference type="EMBL" id="RMY08467.1"/>
    </source>
</evidence>
<comment type="caution">
    <text evidence="6">The sequence shown here is derived from an EMBL/GenBank/DDBJ whole genome shotgun (WGS) entry which is preliminary data.</text>
</comment>
<dbReference type="GO" id="GO:0022857">
    <property type="term" value="F:transmembrane transporter activity"/>
    <property type="evidence" value="ECO:0007669"/>
    <property type="project" value="TreeGrafter"/>
</dbReference>
<dbReference type="Proteomes" id="UP000276864">
    <property type="component" value="Unassembled WGS sequence"/>
</dbReference>
<dbReference type="PANTHER" id="PTHR23502:SF30">
    <property type="entry name" value="TRANSPORTER, PUTATIVE (AFU_ORTHOLOGUE AFUA_8G04702)-RELATED"/>
    <property type="match status" value="1"/>
</dbReference>
<dbReference type="PANTHER" id="PTHR23502">
    <property type="entry name" value="MAJOR FACILITATOR SUPERFAMILY"/>
    <property type="match status" value="1"/>
</dbReference>
<dbReference type="VEuPathDB" id="FungiDB:BTJ68_15237"/>
<gene>
    <name evidence="6" type="ORF">D0866_14757</name>
</gene>
<feature type="transmembrane region" description="Helical" evidence="5">
    <location>
        <begin position="152"/>
        <end position="170"/>
    </location>
</feature>
<name>A0A3M6YZW9_HORWE</name>
<feature type="transmembrane region" description="Helical" evidence="5">
    <location>
        <begin position="109"/>
        <end position="132"/>
    </location>
</feature>
<accession>A0A3M6YZW9</accession>
<keyword evidence="4 5" id="KW-0472">Membrane</keyword>
<dbReference type="AlphaFoldDB" id="A0A3M6YZW9"/>
<keyword evidence="3 5" id="KW-1133">Transmembrane helix</keyword>
<sequence>MASDHRATTTDERHSKVNLNTIPDTVHLVDLDHHVQGKHAKDHQDIILVPAPSDDPDVRNREQPNHFPNHTLGSQLIVSISFSRTLPRPPQLTPNPPQDPLNWPRRRKLLSLACMCIYTWFAGIANSVVYSVETPLAEALGITVGDINAGTGYLFLLCGWGLLFWQPFALQSVPSPNFSC</sequence>
<dbReference type="GO" id="GO:0005886">
    <property type="term" value="C:plasma membrane"/>
    <property type="evidence" value="ECO:0007669"/>
    <property type="project" value="TreeGrafter"/>
</dbReference>
<protein>
    <recommendedName>
        <fullName evidence="8">Major facilitator superfamily (MFS) profile domain-containing protein</fullName>
    </recommendedName>
</protein>
<evidence type="ECO:0000256" key="2">
    <source>
        <dbReference type="ARBA" id="ARBA00022692"/>
    </source>
</evidence>
<evidence type="ECO:0000256" key="4">
    <source>
        <dbReference type="ARBA" id="ARBA00023136"/>
    </source>
</evidence>
<evidence type="ECO:0000313" key="7">
    <source>
        <dbReference type="Proteomes" id="UP000276864"/>
    </source>
</evidence>
<comment type="subcellular location">
    <subcellularLocation>
        <location evidence="1">Membrane</location>
        <topology evidence="1">Multi-pass membrane protein</topology>
    </subcellularLocation>
</comment>
<evidence type="ECO:0000256" key="1">
    <source>
        <dbReference type="ARBA" id="ARBA00004141"/>
    </source>
</evidence>
<reference evidence="6 7" key="1">
    <citation type="journal article" date="2018" name="BMC Genomics">
        <title>Genomic evidence for intraspecific hybridization in a clonal and extremely halotolerant yeast.</title>
        <authorList>
            <person name="Gostincar C."/>
            <person name="Stajich J.E."/>
            <person name="Zupancic J."/>
            <person name="Zalar P."/>
            <person name="Gunde-Cimerman N."/>
        </authorList>
    </citation>
    <scope>NUCLEOTIDE SEQUENCE [LARGE SCALE GENOMIC DNA]</scope>
    <source>
        <strain evidence="6 7">EXF-6651</strain>
    </source>
</reference>
<dbReference type="SUPFAM" id="SSF103473">
    <property type="entry name" value="MFS general substrate transporter"/>
    <property type="match status" value="1"/>
</dbReference>
<proteinExistence type="predicted"/>
<evidence type="ECO:0008006" key="8">
    <source>
        <dbReference type="Google" id="ProtNLM"/>
    </source>
</evidence>
<dbReference type="InterPro" id="IPR036259">
    <property type="entry name" value="MFS_trans_sf"/>
</dbReference>
<keyword evidence="2 5" id="KW-0812">Transmembrane</keyword>
<evidence type="ECO:0000256" key="5">
    <source>
        <dbReference type="SAM" id="Phobius"/>
    </source>
</evidence>
<organism evidence="6 7">
    <name type="scientific">Hortaea werneckii</name>
    <name type="common">Black yeast</name>
    <name type="synonym">Cladosporium werneckii</name>
    <dbReference type="NCBI Taxonomy" id="91943"/>
    <lineage>
        <taxon>Eukaryota</taxon>
        <taxon>Fungi</taxon>
        <taxon>Dikarya</taxon>
        <taxon>Ascomycota</taxon>
        <taxon>Pezizomycotina</taxon>
        <taxon>Dothideomycetes</taxon>
        <taxon>Dothideomycetidae</taxon>
        <taxon>Mycosphaerellales</taxon>
        <taxon>Teratosphaeriaceae</taxon>
        <taxon>Hortaea</taxon>
    </lineage>
</organism>
<dbReference type="EMBL" id="QWIM01002753">
    <property type="protein sequence ID" value="RMY08467.1"/>
    <property type="molecule type" value="Genomic_DNA"/>
</dbReference>